<feature type="compositionally biased region" description="Basic and acidic residues" evidence="1">
    <location>
        <begin position="32"/>
        <end position="49"/>
    </location>
</feature>
<keyword evidence="3" id="KW-1185">Reference proteome</keyword>
<dbReference type="STRING" id="149040.A0A132B9V0"/>
<feature type="region of interest" description="Disordered" evidence="1">
    <location>
        <begin position="506"/>
        <end position="792"/>
    </location>
</feature>
<feature type="compositionally biased region" description="Polar residues" evidence="1">
    <location>
        <begin position="545"/>
        <end position="556"/>
    </location>
</feature>
<name>A0A132B9V0_MOLSC</name>
<sequence length="875" mass="96608">MFSAYQQSSAGERSNPTTVQAQSLQIEEQDDTTPKAGDKRLFSNRESRQIEGNNYTQYDEEEPIEERHSDKRHRNTDWPLPSSPNSPASARPPLRTRNAPNSPSNRRRAVSQQRPSKFVEGSMNDRISAIPPTPYLDPDDELLSEYDPIEPSRGRKLARPRKFTKRNASAAGTDHSETSRHSIFRFGKSIAASFNPSNWKIWNKGQQQHAGDEESAQMRVLRERQSKAERIYRELKESGQFRDSAVVFPGSASREQQKPGSAKHDSGVEFGDTEEASKRNTGMSIEEKRKGRIFLEAPKLSESVYGGSPVSHMSGSQAHSNHSSPNKSSFHFKKPSLSNLKKTFASNSTTNLSEPGPHQARRIPSRKDLQKQQKLVKRVSDLEGKLNAARKQLSDALGEPLPGEVSQVSLSSQGSHVLDDTMSPPVPPLHHTPMERVIRKPFVPGALASLPSERLLAGYLQNDEEDEEEGNGIGMAVTVNHRQQSDEKPKFVLKSEQSPAWLGRQLQRPGSASSNRLMRSVEAEKDEDTTPTVKKAARVKKSTKSDAATNVTSIYEPSTILFESGDSEYADFEPGEEEQEPETGEEPEEEQEKTPKPRTKRSPPSKKRKSKFEGEADDGGVYKPGDTEESDPESEVKKSKSTPRRQQTSKTSTPKSNQSQAHKITLQYPRKLQKVSPTQAKDPNTEAPPTRAPPPPPFEPHSQTSKKHPARTSSLKSTVKSPPPANRLSKSRPPPLPTTRQQSASPPPSSAFTGVGPELEYKKPSLQRQELDLGNSAHSAENSGVPPMPTMPKIVRLASGEVIDISQSQTQILTPAIVARGKGKGSTVSTTSKVSTGSAGSKRRESKRLEKKRESIVAAAAEGEKKSFEWPDDVF</sequence>
<dbReference type="RefSeq" id="XP_018063533.1">
    <property type="nucleotide sequence ID" value="XM_018223180.1"/>
</dbReference>
<gene>
    <name evidence="2" type="ORF">LY89DRAFT_788564</name>
</gene>
<reference evidence="2 3" key="1">
    <citation type="submission" date="2015-10" db="EMBL/GenBank/DDBJ databases">
        <title>Full genome of DAOMC 229536 Phialocephala scopiformis, a fungal endophyte of spruce producing the potent anti-insectan compound rugulosin.</title>
        <authorList>
            <consortium name="DOE Joint Genome Institute"/>
            <person name="Walker A.K."/>
            <person name="Frasz S.L."/>
            <person name="Seifert K.A."/>
            <person name="Miller J.D."/>
            <person name="Mondo S.J."/>
            <person name="Labutti K."/>
            <person name="Lipzen A."/>
            <person name="Dockter R."/>
            <person name="Kennedy M."/>
            <person name="Grigoriev I.V."/>
            <person name="Spatafora J.W."/>
        </authorList>
    </citation>
    <scope>NUCLEOTIDE SEQUENCE [LARGE SCALE GENOMIC DNA]</scope>
    <source>
        <strain evidence="2 3">CBS 120377</strain>
    </source>
</reference>
<dbReference type="InParanoid" id="A0A132B9V0"/>
<evidence type="ECO:0000256" key="1">
    <source>
        <dbReference type="SAM" id="MobiDB-lite"/>
    </source>
</evidence>
<dbReference type="OrthoDB" id="5226996at2759"/>
<feature type="compositionally biased region" description="Pro residues" evidence="1">
    <location>
        <begin position="690"/>
        <end position="699"/>
    </location>
</feature>
<protein>
    <recommendedName>
        <fullName evidence="4">Nuclear RNA binding protein</fullName>
    </recommendedName>
</protein>
<organism evidence="2 3">
    <name type="scientific">Mollisia scopiformis</name>
    <name type="common">Conifer needle endophyte fungus</name>
    <name type="synonym">Phialocephala scopiformis</name>
    <dbReference type="NCBI Taxonomy" id="149040"/>
    <lineage>
        <taxon>Eukaryota</taxon>
        <taxon>Fungi</taxon>
        <taxon>Dikarya</taxon>
        <taxon>Ascomycota</taxon>
        <taxon>Pezizomycotina</taxon>
        <taxon>Leotiomycetes</taxon>
        <taxon>Helotiales</taxon>
        <taxon>Mollisiaceae</taxon>
        <taxon>Mollisia</taxon>
    </lineage>
</organism>
<dbReference type="EMBL" id="KQ947433">
    <property type="protein sequence ID" value="KUJ09178.1"/>
    <property type="molecule type" value="Genomic_DNA"/>
</dbReference>
<feature type="compositionally biased region" description="Polar residues" evidence="1">
    <location>
        <begin position="644"/>
        <end position="662"/>
    </location>
</feature>
<feature type="region of interest" description="Disordered" evidence="1">
    <location>
        <begin position="248"/>
        <end position="374"/>
    </location>
</feature>
<feature type="compositionally biased region" description="Low complexity" evidence="1">
    <location>
        <begin position="825"/>
        <end position="840"/>
    </location>
</feature>
<evidence type="ECO:0000313" key="3">
    <source>
        <dbReference type="Proteomes" id="UP000070700"/>
    </source>
</evidence>
<feature type="compositionally biased region" description="Polar residues" evidence="1">
    <location>
        <begin position="711"/>
        <end position="720"/>
    </location>
</feature>
<evidence type="ECO:0000313" key="2">
    <source>
        <dbReference type="EMBL" id="KUJ09178.1"/>
    </source>
</evidence>
<feature type="compositionally biased region" description="Polar residues" evidence="1">
    <location>
        <begin position="508"/>
        <end position="517"/>
    </location>
</feature>
<feature type="compositionally biased region" description="Basic residues" evidence="1">
    <location>
        <begin position="154"/>
        <end position="165"/>
    </location>
</feature>
<feature type="compositionally biased region" description="Low complexity" evidence="1">
    <location>
        <begin position="79"/>
        <end position="104"/>
    </location>
</feature>
<feature type="compositionally biased region" description="Acidic residues" evidence="1">
    <location>
        <begin position="565"/>
        <end position="591"/>
    </location>
</feature>
<proteinExistence type="predicted"/>
<feature type="compositionally biased region" description="Acidic residues" evidence="1">
    <location>
        <begin position="137"/>
        <end position="148"/>
    </location>
</feature>
<feature type="compositionally biased region" description="Polar residues" evidence="1">
    <location>
        <begin position="336"/>
        <end position="353"/>
    </location>
</feature>
<feature type="compositionally biased region" description="Polar residues" evidence="1">
    <location>
        <begin position="311"/>
        <end position="329"/>
    </location>
</feature>
<dbReference type="GeneID" id="28832906"/>
<feature type="region of interest" description="Disordered" evidence="1">
    <location>
        <begin position="1"/>
        <end position="179"/>
    </location>
</feature>
<dbReference type="AlphaFoldDB" id="A0A132B9V0"/>
<feature type="compositionally biased region" description="Polar residues" evidence="1">
    <location>
        <begin position="1"/>
        <end position="26"/>
    </location>
</feature>
<dbReference type="Proteomes" id="UP000070700">
    <property type="component" value="Unassembled WGS sequence"/>
</dbReference>
<feature type="region of interest" description="Disordered" evidence="1">
    <location>
        <begin position="820"/>
        <end position="854"/>
    </location>
</feature>
<dbReference type="KEGG" id="psco:LY89DRAFT_788564"/>
<evidence type="ECO:0008006" key="4">
    <source>
        <dbReference type="Google" id="ProtNLM"/>
    </source>
</evidence>
<feature type="compositionally biased region" description="Basic residues" evidence="1">
    <location>
        <begin position="596"/>
        <end position="610"/>
    </location>
</feature>
<accession>A0A132B9V0</accession>